<keyword evidence="2" id="KW-1133">Transmembrane helix</keyword>
<feature type="transmembrane region" description="Helical" evidence="2">
    <location>
        <begin position="623"/>
        <end position="646"/>
    </location>
</feature>
<evidence type="ECO:0000313" key="4">
    <source>
        <dbReference type="RefSeq" id="XP_033462806.1"/>
    </source>
</evidence>
<sequence>MRAFSNDHDDIKSNRPTKPKASYKKLALDTSFSRHRAVAPQQVFPAITSDQNVSDPYSTDIISASTAIRRALSRKTQRRAPSLRRPGSRRRPSPLKLDHDSLRDGRVAVNGTSGLLPEPSVLGQVEVMRSAKILAYKTYDTQKSLTPQLHQGVPTPRIIITPARESFTPSPDPSSALTLHRPASSVYSRYTNYLPNFSHNSHAPPLPNVPPFQLVSTGKGHIVSQPHHSVGTNFEEDHASICARSENSPSSSQAREELDQLTPLPGDMRGMTPGLPTPQRSHGWWNVLTSPFSARSGSFFSRSPSLNDEYDEMTDLRPESRQEDRSIGDDQGRLRVNLKPFRSLKRSRTAPGALDPHARQEFSIYDLAHGGEADAYFDETRRFPSVCGIPDAATFGGIDDDLVGWSPSHSVFMAPRTVEGDLEKSGGAVLSPDQLTPKATFQAIPNDADTTSLNVSSREPSIQRNVFISPSADEMKTMFSGVSPPSRSQTQVTGADSLMSPLSATPVVQHAHMATFMGPDSSFGEPRKVDVASRRSSPSDQASKHIAEPEVADTKPAHLGHQRQESYGLGITSEKAARPPSLPPPPPKDTISDLAPSEKERAISMTSLEEGERSKKTPWFRRFFWPIAAFVAVLLALMVVLLVLFVRPKAPTSSLPPGLAVQASWLNTTGFPAAPVGVSTVAQPKLAQADGTCMPSASLWSCNAGNEQGMGSGEDAGIPNFRLQVSFRNGTLPSSQTALLSRHLNSRIVPRHRLHARDSATDILFTPAPNPPTIGDMRFIGQTTDGISTAPFEGEETPFYISLLSPKVLSKRSDEAISKRMPADSAFPYPTNDEPSNSGPSGNTNSQPSTTPIVISGAIPSTAPTVIPAITTQKDGRVASPILYPLVAAQPLRLFDRGKPTEHYGFYTYFDRIQYITHANDISLLTSSSNSSSSSPTTPTQYALIFSQSRFHVQIWTRRGTLHSLPSSSSTDNSPPAKDSSANNFTSTGSLPYPVTFTLDRHGGQATAKGVYAYEMDPVTNRVVNGGRKFWVDEKRGAQLVGAAGVPRSLSPLGKKDGSVAGGVDGGSGGCSCRWTTT</sequence>
<feature type="region of interest" description="Disordered" evidence="1">
    <location>
        <begin position="72"/>
        <end position="103"/>
    </location>
</feature>
<feature type="region of interest" description="Disordered" evidence="1">
    <location>
        <begin position="298"/>
        <end position="330"/>
    </location>
</feature>
<organism evidence="4">
    <name type="scientific">Dissoconium aciculare CBS 342.82</name>
    <dbReference type="NCBI Taxonomy" id="1314786"/>
    <lineage>
        <taxon>Eukaryota</taxon>
        <taxon>Fungi</taxon>
        <taxon>Dikarya</taxon>
        <taxon>Ascomycota</taxon>
        <taxon>Pezizomycotina</taxon>
        <taxon>Dothideomycetes</taxon>
        <taxon>Dothideomycetidae</taxon>
        <taxon>Mycosphaerellales</taxon>
        <taxon>Dissoconiaceae</taxon>
        <taxon>Dissoconium</taxon>
    </lineage>
</organism>
<feature type="region of interest" description="Disordered" evidence="1">
    <location>
        <begin position="517"/>
        <end position="598"/>
    </location>
</feature>
<accession>A0A6J3MCM2</accession>
<keyword evidence="2" id="KW-0812">Transmembrane</keyword>
<feature type="compositionally biased region" description="Basic and acidic residues" evidence="1">
    <location>
        <begin position="542"/>
        <end position="556"/>
    </location>
</feature>
<feature type="region of interest" description="Disordered" evidence="1">
    <location>
        <begin position="821"/>
        <end position="857"/>
    </location>
</feature>
<feature type="compositionally biased region" description="Basic and acidic residues" evidence="1">
    <location>
        <begin position="1"/>
        <end position="13"/>
    </location>
</feature>
<evidence type="ECO:0000313" key="3">
    <source>
        <dbReference type="Proteomes" id="UP000504637"/>
    </source>
</evidence>
<evidence type="ECO:0000256" key="2">
    <source>
        <dbReference type="SAM" id="Phobius"/>
    </source>
</evidence>
<protein>
    <recommendedName>
        <fullName evidence="5">Glycoprotease family protein</fullName>
    </recommendedName>
</protein>
<feature type="compositionally biased region" description="Basic and acidic residues" evidence="1">
    <location>
        <begin position="314"/>
        <end position="330"/>
    </location>
</feature>
<feature type="compositionally biased region" description="Low complexity" evidence="1">
    <location>
        <begin position="835"/>
        <end position="849"/>
    </location>
</feature>
<name>A0A6J3MCM2_9PEZI</name>
<dbReference type="Proteomes" id="UP000504637">
    <property type="component" value="Unplaced"/>
</dbReference>
<feature type="compositionally biased region" description="Low complexity" evidence="1">
    <location>
        <begin position="964"/>
        <end position="976"/>
    </location>
</feature>
<keyword evidence="3" id="KW-1185">Reference proteome</keyword>
<proteinExistence type="predicted"/>
<evidence type="ECO:0008006" key="5">
    <source>
        <dbReference type="Google" id="ProtNLM"/>
    </source>
</evidence>
<dbReference type="OrthoDB" id="10259622at2759"/>
<dbReference type="RefSeq" id="XP_033462806.1">
    <property type="nucleotide sequence ID" value="XM_033603855.1"/>
</dbReference>
<feature type="region of interest" description="Disordered" evidence="1">
    <location>
        <begin position="1"/>
        <end position="24"/>
    </location>
</feature>
<reference evidence="4" key="1">
    <citation type="submission" date="2020-01" db="EMBL/GenBank/DDBJ databases">
        <authorList>
            <consortium name="DOE Joint Genome Institute"/>
            <person name="Haridas S."/>
            <person name="Albert R."/>
            <person name="Binder M."/>
            <person name="Bloem J."/>
            <person name="Labutti K."/>
            <person name="Salamov A."/>
            <person name="Andreopoulos B."/>
            <person name="Baker S.E."/>
            <person name="Barry K."/>
            <person name="Bills G."/>
            <person name="Bluhm B.H."/>
            <person name="Cannon C."/>
            <person name="Castanera R."/>
            <person name="Culley D.E."/>
            <person name="Daum C."/>
            <person name="Ezra D."/>
            <person name="Gonzalez J.B."/>
            <person name="Henrissat B."/>
            <person name="Kuo A."/>
            <person name="Liang C."/>
            <person name="Lipzen A."/>
            <person name="Lutzoni F."/>
            <person name="Magnuson J."/>
            <person name="Mondo S."/>
            <person name="Nolan M."/>
            <person name="Ohm R."/>
            <person name="Pangilinan J."/>
            <person name="Park H.-J."/>
            <person name="Ramirez L."/>
            <person name="Alfaro M."/>
            <person name="Sun H."/>
            <person name="Tritt A."/>
            <person name="Yoshinaga Y."/>
            <person name="Zwiers L.-H."/>
            <person name="Turgeon B.G."/>
            <person name="Goodwin S.B."/>
            <person name="Spatafora J.W."/>
            <person name="Crous P.W."/>
            <person name="Grigoriev I.V."/>
        </authorList>
    </citation>
    <scope>NUCLEOTIDE SEQUENCE</scope>
    <source>
        <strain evidence="4">CBS 342.82</strain>
    </source>
</reference>
<gene>
    <name evidence="4" type="ORF">K489DRAFT_376151</name>
</gene>
<keyword evidence="2" id="KW-0472">Membrane</keyword>
<feature type="region of interest" description="Disordered" evidence="1">
    <location>
        <begin position="962"/>
        <end position="986"/>
    </location>
</feature>
<evidence type="ECO:0000256" key="1">
    <source>
        <dbReference type="SAM" id="MobiDB-lite"/>
    </source>
</evidence>
<reference evidence="4" key="2">
    <citation type="submission" date="2020-04" db="EMBL/GenBank/DDBJ databases">
        <authorList>
            <consortium name="NCBI Genome Project"/>
        </authorList>
    </citation>
    <scope>NUCLEOTIDE SEQUENCE</scope>
    <source>
        <strain evidence="4">CBS 342.82</strain>
    </source>
</reference>
<dbReference type="AlphaFoldDB" id="A0A6J3MCM2"/>
<feature type="compositionally biased region" description="Basic residues" evidence="1">
    <location>
        <begin position="72"/>
        <end position="93"/>
    </location>
</feature>
<reference evidence="4" key="3">
    <citation type="submission" date="2025-08" db="UniProtKB">
        <authorList>
            <consortium name="RefSeq"/>
        </authorList>
    </citation>
    <scope>IDENTIFICATION</scope>
    <source>
        <strain evidence="4">CBS 342.82</strain>
    </source>
</reference>
<dbReference type="GeneID" id="54361655"/>